<protein>
    <submittedName>
        <fullName evidence="4">Uncharacterized protein</fullName>
    </submittedName>
</protein>
<dbReference type="PANTHER" id="PTHR22878">
    <property type="entry name" value="DYNEIN HEAVY CHAIN 6, AXONEMAL-LIKE-RELATED"/>
    <property type="match status" value="1"/>
</dbReference>
<gene>
    <name evidence="4" type="ORF">RFI_17115</name>
</gene>
<dbReference type="InterPro" id="IPR026983">
    <property type="entry name" value="DHC"/>
</dbReference>
<dbReference type="EMBL" id="ASPP01012930">
    <property type="protein sequence ID" value="ETO20100.1"/>
    <property type="molecule type" value="Genomic_DNA"/>
</dbReference>
<dbReference type="Proteomes" id="UP000023152">
    <property type="component" value="Unassembled WGS sequence"/>
</dbReference>
<evidence type="ECO:0000259" key="3">
    <source>
        <dbReference type="Pfam" id="PF17857"/>
    </source>
</evidence>
<dbReference type="PANTHER" id="PTHR22878:SF63">
    <property type="entry name" value="DYNEIN AXONEMAL HEAVY CHAIN 10"/>
    <property type="match status" value="1"/>
</dbReference>
<name>X6N1E6_RETFI</name>
<organism evidence="4 5">
    <name type="scientific">Reticulomyxa filosa</name>
    <dbReference type="NCBI Taxonomy" id="46433"/>
    <lineage>
        <taxon>Eukaryota</taxon>
        <taxon>Sar</taxon>
        <taxon>Rhizaria</taxon>
        <taxon>Retaria</taxon>
        <taxon>Foraminifera</taxon>
        <taxon>Monothalamids</taxon>
        <taxon>Reticulomyxidae</taxon>
        <taxon>Reticulomyxa</taxon>
    </lineage>
</organism>
<dbReference type="Pfam" id="PF12780">
    <property type="entry name" value="AAA_8"/>
    <property type="match status" value="1"/>
</dbReference>
<proteinExistence type="predicted"/>
<reference evidence="4 5" key="1">
    <citation type="journal article" date="2013" name="Curr. Biol.">
        <title>The Genome of the Foraminiferan Reticulomyxa filosa.</title>
        <authorList>
            <person name="Glockner G."/>
            <person name="Hulsmann N."/>
            <person name="Schleicher M."/>
            <person name="Noegel A.A."/>
            <person name="Eichinger L."/>
            <person name="Gallinger C."/>
            <person name="Pawlowski J."/>
            <person name="Sierra R."/>
            <person name="Euteneuer U."/>
            <person name="Pillet L."/>
            <person name="Moustafa A."/>
            <person name="Platzer M."/>
            <person name="Groth M."/>
            <person name="Szafranski K."/>
            <person name="Schliwa M."/>
        </authorList>
    </citation>
    <scope>NUCLEOTIDE SEQUENCE [LARGE SCALE GENOMIC DNA]</scope>
</reference>
<evidence type="ECO:0000259" key="1">
    <source>
        <dbReference type="Pfam" id="PF12780"/>
    </source>
</evidence>
<keyword evidence="5" id="KW-1185">Reference proteome</keyword>
<dbReference type="SUPFAM" id="SSF52540">
    <property type="entry name" value="P-loop containing nucleoside triphosphate hydrolases"/>
    <property type="match status" value="2"/>
</dbReference>
<feature type="domain" description="Dynein heavy chain AAA module D4" evidence="1">
    <location>
        <begin position="454"/>
        <end position="550"/>
    </location>
</feature>
<dbReference type="Pfam" id="PF17857">
    <property type="entry name" value="AAA_lid_1"/>
    <property type="match status" value="1"/>
</dbReference>
<dbReference type="OrthoDB" id="64868at2759"/>
<evidence type="ECO:0000313" key="5">
    <source>
        <dbReference type="Proteomes" id="UP000023152"/>
    </source>
</evidence>
<feature type="domain" description="Dynein heavy chain 3 AAA+ lid" evidence="3">
    <location>
        <begin position="304"/>
        <end position="394"/>
    </location>
</feature>
<dbReference type="Pfam" id="PF12775">
    <property type="entry name" value="AAA_7"/>
    <property type="match status" value="1"/>
</dbReference>
<dbReference type="GO" id="GO:0007018">
    <property type="term" value="P:microtubule-based movement"/>
    <property type="evidence" value="ECO:0007669"/>
    <property type="project" value="InterPro"/>
</dbReference>
<dbReference type="InterPro" id="IPR024317">
    <property type="entry name" value="Dynein_heavy_chain_D4_dom"/>
</dbReference>
<evidence type="ECO:0000313" key="4">
    <source>
        <dbReference type="EMBL" id="ETO20100.1"/>
    </source>
</evidence>
<dbReference type="Pfam" id="PF17852">
    <property type="entry name" value="Dynein_AAA_lid"/>
    <property type="match status" value="1"/>
</dbReference>
<dbReference type="InterPro" id="IPR027417">
    <property type="entry name" value="P-loop_NTPase"/>
</dbReference>
<sequence>MHGNKSTVEDVDVMESLFVFALIWSVGASIIDGDRPRFDQFVKQLSQKTLVNVAGKNKLPKDETLFDYYFDLIKRMPMQWTPWSKQVTEYVPPQPFEFSKVIVSTIDTVRNRYFLHHLTQSGNNILFVGESGTAKTNTIQNYLLHIDREKYSAVNINFSSRTTSLNVQKTLMDNIEKRGPVWSPLNGKKLLVFVDDLNMPQVDTYGTQQPIALLKFLTERNMMYEREGDLEAIHTKSLFWIAAMLPPGRGRNYVDPRFVSLFATFNVIFPSKDSLLRIYSSILKCHTEQFNGEVQMAASQLTPMTMSFYQSITERLPPTPSKFHYCNEAASLLTHKQKKKGLCQSLPSKYTTSSSFVRLWRNEILRVFGDRMNVQEDKDLLEKNLLPALLQQFFNTDPTLQTSVLKTPILFGSFEQNNSDTIAMYQDLKDYSNVKMVFEEVLRKYNLENNGNKIRLVLFEDALEHIVRIHRILKLPRGNALLVGVGGSGKQSLTKLATFCCNYDLFEIKLTRNYCEHDFREDLKKLYQKLGTGKDCTFLFTDAQVATSRFWN</sequence>
<evidence type="ECO:0000259" key="2">
    <source>
        <dbReference type="Pfam" id="PF17852"/>
    </source>
</evidence>
<dbReference type="GO" id="GO:0045505">
    <property type="term" value="F:dynein intermediate chain binding"/>
    <property type="evidence" value="ECO:0007669"/>
    <property type="project" value="InterPro"/>
</dbReference>
<dbReference type="GO" id="GO:0051959">
    <property type="term" value="F:dynein light intermediate chain binding"/>
    <property type="evidence" value="ECO:0007669"/>
    <property type="project" value="InterPro"/>
</dbReference>
<dbReference type="AlphaFoldDB" id="X6N1E6"/>
<dbReference type="InterPro" id="IPR041466">
    <property type="entry name" value="Dynein_AAA5_ext"/>
</dbReference>
<dbReference type="Gene3D" id="3.40.50.300">
    <property type="entry name" value="P-loop containing nucleotide triphosphate hydrolases"/>
    <property type="match status" value="1"/>
</dbReference>
<dbReference type="Gene3D" id="1.20.920.30">
    <property type="match status" value="1"/>
</dbReference>
<accession>X6N1E6</accession>
<dbReference type="Gene3D" id="1.10.472.130">
    <property type="match status" value="1"/>
</dbReference>
<comment type="caution">
    <text evidence="4">The sequence shown here is derived from an EMBL/GenBank/DDBJ whole genome shotgun (WGS) entry which is preliminary data.</text>
</comment>
<dbReference type="InterPro" id="IPR041589">
    <property type="entry name" value="DNAH3_AAA_lid_1"/>
</dbReference>
<feature type="domain" description="Dynein heavy chain AAA 5 extension" evidence="2">
    <location>
        <begin position="9"/>
        <end position="84"/>
    </location>
</feature>
<dbReference type="GO" id="GO:0030286">
    <property type="term" value="C:dynein complex"/>
    <property type="evidence" value="ECO:0007669"/>
    <property type="project" value="InterPro"/>
</dbReference>